<comment type="catalytic activity">
    <reaction evidence="5">
        <text>S-methyl-5'-thioadenosine + H2O + H(+) = S-methyl-5'-thioinosine + NH4(+)</text>
        <dbReference type="Rhea" id="RHEA:25025"/>
        <dbReference type="ChEBI" id="CHEBI:15377"/>
        <dbReference type="ChEBI" id="CHEBI:15378"/>
        <dbReference type="ChEBI" id="CHEBI:17509"/>
        <dbReference type="ChEBI" id="CHEBI:28938"/>
        <dbReference type="ChEBI" id="CHEBI:48595"/>
        <dbReference type="EC" id="3.5.4.31"/>
    </reaction>
</comment>
<comment type="cofactor">
    <cofactor evidence="5">
        <name>Zn(2+)</name>
        <dbReference type="ChEBI" id="CHEBI:29105"/>
    </cofactor>
    <text evidence="5">Binds 1 zinc ion per subunit.</text>
</comment>
<dbReference type="InterPro" id="IPR050287">
    <property type="entry name" value="MTA/SAH_deaminase"/>
</dbReference>
<evidence type="ECO:0000313" key="8">
    <source>
        <dbReference type="Proteomes" id="UP000319732"/>
    </source>
</evidence>
<reference evidence="7 8" key="1">
    <citation type="submission" date="2019-06" db="EMBL/GenBank/DDBJ databases">
        <title>Whole genome sequence for Cellvibrionaceae sp. R142.</title>
        <authorList>
            <person name="Wang G."/>
        </authorList>
    </citation>
    <scope>NUCLEOTIDE SEQUENCE [LARGE SCALE GENOMIC DNA]</scope>
    <source>
        <strain evidence="7 8">R142</strain>
    </source>
</reference>
<dbReference type="InterPro" id="IPR032466">
    <property type="entry name" value="Metal_Hydrolase"/>
</dbReference>
<dbReference type="Pfam" id="PF01979">
    <property type="entry name" value="Amidohydro_1"/>
    <property type="match status" value="1"/>
</dbReference>
<dbReference type="RefSeq" id="WP_142903284.1">
    <property type="nucleotide sequence ID" value="NZ_ML660089.1"/>
</dbReference>
<dbReference type="CDD" id="cd01298">
    <property type="entry name" value="ATZ_TRZ_like"/>
    <property type="match status" value="1"/>
</dbReference>
<feature type="binding site" evidence="5">
    <location>
        <position position="224"/>
    </location>
    <ligand>
        <name>substrate</name>
    </ligand>
</feature>
<feature type="binding site" evidence="5">
    <location>
        <position position="194"/>
    </location>
    <ligand>
        <name>substrate</name>
    </ligand>
</feature>
<dbReference type="NCBIfam" id="NF006549">
    <property type="entry name" value="PRK09045.1"/>
    <property type="match status" value="1"/>
</dbReference>
<evidence type="ECO:0000313" key="7">
    <source>
        <dbReference type="EMBL" id="TQV84204.1"/>
    </source>
</evidence>
<dbReference type="InterPro" id="IPR006680">
    <property type="entry name" value="Amidohydro-rel"/>
</dbReference>
<gene>
    <name evidence="5" type="primary">mtaD</name>
    <name evidence="7" type="ORF">FKG94_05980</name>
</gene>
<dbReference type="OrthoDB" id="9807210at2"/>
<dbReference type="HAMAP" id="MF_01281">
    <property type="entry name" value="MTA_SAH_deamin"/>
    <property type="match status" value="1"/>
</dbReference>
<dbReference type="SUPFAM" id="SSF51556">
    <property type="entry name" value="Metallo-dependent hydrolases"/>
    <property type="match status" value="1"/>
</dbReference>
<dbReference type="SUPFAM" id="SSF51338">
    <property type="entry name" value="Composite domain of metallo-dependent hydrolases"/>
    <property type="match status" value="1"/>
</dbReference>
<accession>A0A545U430</accession>
<feature type="domain" description="Amidohydrolase-related" evidence="6">
    <location>
        <begin position="63"/>
        <end position="412"/>
    </location>
</feature>
<feature type="binding site" evidence="5">
    <location>
        <position position="74"/>
    </location>
    <ligand>
        <name>Zn(2+)</name>
        <dbReference type="ChEBI" id="CHEBI:29105"/>
    </ligand>
</feature>
<keyword evidence="4 5" id="KW-0862">Zinc</keyword>
<dbReference type="EMBL" id="VHSG01000006">
    <property type="protein sequence ID" value="TQV84204.1"/>
    <property type="molecule type" value="Genomic_DNA"/>
</dbReference>
<organism evidence="7 8">
    <name type="scientific">Exilibacterium tricleocarpae</name>
    <dbReference type="NCBI Taxonomy" id="2591008"/>
    <lineage>
        <taxon>Bacteria</taxon>
        <taxon>Pseudomonadati</taxon>
        <taxon>Pseudomonadota</taxon>
        <taxon>Gammaproteobacteria</taxon>
        <taxon>Cellvibrionales</taxon>
        <taxon>Cellvibrionaceae</taxon>
        <taxon>Exilibacterium</taxon>
    </lineage>
</organism>
<evidence type="ECO:0000256" key="1">
    <source>
        <dbReference type="ARBA" id="ARBA00006745"/>
    </source>
</evidence>
<dbReference type="GO" id="GO:0050270">
    <property type="term" value="F:S-adenosylhomocysteine deaminase activity"/>
    <property type="evidence" value="ECO:0007669"/>
    <property type="project" value="UniProtKB-UniRule"/>
</dbReference>
<evidence type="ECO:0000259" key="6">
    <source>
        <dbReference type="Pfam" id="PF01979"/>
    </source>
</evidence>
<dbReference type="Gene3D" id="2.30.40.10">
    <property type="entry name" value="Urease, subunit C, domain 1"/>
    <property type="match status" value="1"/>
</dbReference>
<evidence type="ECO:0000256" key="3">
    <source>
        <dbReference type="ARBA" id="ARBA00022801"/>
    </source>
</evidence>
<comment type="similarity">
    <text evidence="5">Belongs to the metallo-dependent hydrolases superfamily. MTA/SAH deaminase family.</text>
</comment>
<keyword evidence="8" id="KW-1185">Reference proteome</keyword>
<dbReference type="AlphaFoldDB" id="A0A545U430"/>
<proteinExistence type="inferred from homology"/>
<keyword evidence="2 5" id="KW-0479">Metal-binding</keyword>
<feature type="binding site" evidence="5">
    <location>
        <position position="309"/>
    </location>
    <ligand>
        <name>Zn(2+)</name>
        <dbReference type="ChEBI" id="CHEBI:29105"/>
    </ligand>
</feature>
<dbReference type="InterPro" id="IPR023512">
    <property type="entry name" value="Deaminase_MtaD/DadD"/>
</dbReference>
<comment type="caution">
    <text evidence="5">Lacks conserved residue(s) required for the propagation of feature annotation.</text>
</comment>
<feature type="binding site" evidence="5">
    <location>
        <position position="221"/>
    </location>
    <ligand>
        <name>Zn(2+)</name>
        <dbReference type="ChEBI" id="CHEBI:29105"/>
    </ligand>
</feature>
<dbReference type="Proteomes" id="UP000319732">
    <property type="component" value="Unassembled WGS sequence"/>
</dbReference>
<feature type="binding site" evidence="5">
    <location>
        <position position="101"/>
    </location>
    <ligand>
        <name>substrate</name>
    </ligand>
</feature>
<keyword evidence="3 5" id="KW-0378">Hydrolase</keyword>
<feature type="binding site" evidence="5">
    <location>
        <position position="309"/>
    </location>
    <ligand>
        <name>substrate</name>
    </ligand>
</feature>
<evidence type="ECO:0000256" key="5">
    <source>
        <dbReference type="HAMAP-Rule" id="MF_01281"/>
    </source>
</evidence>
<evidence type="ECO:0000256" key="4">
    <source>
        <dbReference type="ARBA" id="ARBA00022833"/>
    </source>
</evidence>
<dbReference type="EC" id="3.5.4.31" evidence="5"/>
<dbReference type="GO" id="GO:0090614">
    <property type="term" value="F:5'-methylthioadenosine deaminase activity"/>
    <property type="evidence" value="ECO:0007669"/>
    <property type="project" value="UniProtKB-UniRule"/>
</dbReference>
<comment type="caution">
    <text evidence="7">The sequence shown here is derived from an EMBL/GenBank/DDBJ whole genome shotgun (WGS) entry which is preliminary data.</text>
</comment>
<dbReference type="PANTHER" id="PTHR43794:SF11">
    <property type="entry name" value="AMIDOHYDROLASE-RELATED DOMAIN-CONTAINING PROTEIN"/>
    <property type="match status" value="1"/>
</dbReference>
<comment type="similarity">
    <text evidence="1">Belongs to the metallo-dependent hydrolases superfamily. ATZ/TRZ family.</text>
</comment>
<dbReference type="Gene3D" id="3.20.20.140">
    <property type="entry name" value="Metal-dependent hydrolases"/>
    <property type="match status" value="1"/>
</dbReference>
<sequence>MTAPETVDLLINARWIIPVVPEDQVFEHCSIAVNDGQILAIVPQAEATRKFAATDTVDLPEHLVIPGLINAHGHAAMSLLRGFADDTSLHDWLEQHIWPAEQRWVDPQFVRDGANLAIAEMIRSGTSCFADMYFYPEETAAAAQHAGIRAQVAFPILDFATVWGRGPDEYISKGLALHDDYRSQDLVHMAFGPHAPYTVGDGPLSRVATLAEELQVPIQIHLHETAQEVREGINAHGVRPSERLANLGLLSPLAQCVHLTQVDDGDIERLALSGARAIHCPESNLKLASGFCPVARLLEAGITVALGTDSAASNNDLSLLGEMRTAALLAKGVASDARAVNARQALRMATLDGARALGLEDKTGSLEPGKAADICALQFDELELQPLYHPLSQLVYTDNSQRVSHLWVAGKALLKERQLQTLSARELTAKARQWQVKLAGP</sequence>
<comment type="catalytic activity">
    <reaction evidence="5">
        <text>S-adenosyl-L-homocysteine + H2O + H(+) = S-inosyl-L-homocysteine + NH4(+)</text>
        <dbReference type="Rhea" id="RHEA:20716"/>
        <dbReference type="ChEBI" id="CHEBI:15377"/>
        <dbReference type="ChEBI" id="CHEBI:15378"/>
        <dbReference type="ChEBI" id="CHEBI:28938"/>
        <dbReference type="ChEBI" id="CHEBI:57856"/>
        <dbReference type="ChEBI" id="CHEBI:57985"/>
        <dbReference type="EC" id="3.5.4.28"/>
    </reaction>
</comment>
<dbReference type="FunFam" id="3.20.20.140:FF:000014">
    <property type="entry name" value="5-methylthioadenosine/S-adenosylhomocysteine deaminase"/>
    <property type="match status" value="1"/>
</dbReference>
<dbReference type="PANTHER" id="PTHR43794">
    <property type="entry name" value="AMINOHYDROLASE SSNA-RELATED"/>
    <property type="match status" value="1"/>
</dbReference>
<dbReference type="InterPro" id="IPR011059">
    <property type="entry name" value="Metal-dep_hydrolase_composite"/>
</dbReference>
<dbReference type="EC" id="3.5.4.28" evidence="5"/>
<protein>
    <recommendedName>
        <fullName evidence="5">5-methylthioadenosine/S-adenosylhomocysteine deaminase</fullName>
        <shortName evidence="5">MTA/SAH deaminase</shortName>
        <ecNumber evidence="5">3.5.4.28</ecNumber>
        <ecNumber evidence="5">3.5.4.31</ecNumber>
    </recommendedName>
</protein>
<comment type="function">
    <text evidence="5">Catalyzes the deamination of 5-methylthioadenosine and S-adenosyl-L-homocysteine into 5-methylthioinosine and S-inosyl-L-homocysteine, respectively. Is also able to deaminate adenosine.</text>
</comment>
<evidence type="ECO:0000256" key="2">
    <source>
        <dbReference type="ARBA" id="ARBA00022723"/>
    </source>
</evidence>
<feature type="binding site" evidence="5">
    <location>
        <position position="72"/>
    </location>
    <ligand>
        <name>Zn(2+)</name>
        <dbReference type="ChEBI" id="CHEBI:29105"/>
    </ligand>
</feature>
<name>A0A545U430_9GAMM</name>
<dbReference type="GO" id="GO:0046872">
    <property type="term" value="F:metal ion binding"/>
    <property type="evidence" value="ECO:0007669"/>
    <property type="project" value="UniProtKB-KW"/>
</dbReference>